<protein>
    <submittedName>
        <fullName evidence="2">Uncharacterized protein</fullName>
    </submittedName>
</protein>
<dbReference type="Proteomes" id="UP000028990">
    <property type="component" value="Unassembled WGS sequence"/>
</dbReference>
<feature type="compositionally biased region" description="Polar residues" evidence="1">
    <location>
        <begin position="42"/>
        <end position="53"/>
    </location>
</feature>
<dbReference type="EMBL" id="KN122157">
    <property type="protein sequence ID" value="KFO32487.1"/>
    <property type="molecule type" value="Genomic_DNA"/>
</dbReference>
<proteinExistence type="predicted"/>
<keyword evidence="3" id="KW-1185">Reference proteome</keyword>
<dbReference type="AlphaFoldDB" id="A0A091DN12"/>
<reference evidence="2 3" key="1">
    <citation type="submission" date="2013-11" db="EMBL/GenBank/DDBJ databases">
        <title>The Damaraland mole rat (Fukomys damarensis) genome and evolution of African mole rats.</title>
        <authorList>
            <person name="Gladyshev V.N."/>
            <person name="Fang X."/>
        </authorList>
    </citation>
    <scope>NUCLEOTIDE SEQUENCE [LARGE SCALE GENOMIC DNA]</scope>
    <source>
        <tissue evidence="2">Liver</tissue>
    </source>
</reference>
<evidence type="ECO:0000256" key="1">
    <source>
        <dbReference type="SAM" id="MobiDB-lite"/>
    </source>
</evidence>
<feature type="compositionally biased region" description="Basic and acidic residues" evidence="1">
    <location>
        <begin position="1"/>
        <end position="17"/>
    </location>
</feature>
<organism evidence="2 3">
    <name type="scientific">Fukomys damarensis</name>
    <name type="common">Damaraland mole rat</name>
    <name type="synonym">Cryptomys damarensis</name>
    <dbReference type="NCBI Taxonomy" id="885580"/>
    <lineage>
        <taxon>Eukaryota</taxon>
        <taxon>Metazoa</taxon>
        <taxon>Chordata</taxon>
        <taxon>Craniata</taxon>
        <taxon>Vertebrata</taxon>
        <taxon>Euteleostomi</taxon>
        <taxon>Mammalia</taxon>
        <taxon>Eutheria</taxon>
        <taxon>Euarchontoglires</taxon>
        <taxon>Glires</taxon>
        <taxon>Rodentia</taxon>
        <taxon>Hystricomorpha</taxon>
        <taxon>Bathyergidae</taxon>
        <taxon>Fukomys</taxon>
    </lineage>
</organism>
<accession>A0A091DN12</accession>
<sequence>MEGRRPINIHHDEDCHGAVRSNGRRPRDTSATLKDKVHTTREQSQNSYGSQPCTVHHKPRDVIIRHCLGTVEVLIIEGE</sequence>
<evidence type="ECO:0000313" key="2">
    <source>
        <dbReference type="EMBL" id="KFO32487.1"/>
    </source>
</evidence>
<gene>
    <name evidence="2" type="ORF">H920_06048</name>
</gene>
<feature type="region of interest" description="Disordered" evidence="1">
    <location>
        <begin position="1"/>
        <end position="54"/>
    </location>
</feature>
<name>A0A091DN12_FUKDA</name>
<evidence type="ECO:0000313" key="3">
    <source>
        <dbReference type="Proteomes" id="UP000028990"/>
    </source>
</evidence>
<feature type="compositionally biased region" description="Basic and acidic residues" evidence="1">
    <location>
        <begin position="25"/>
        <end position="41"/>
    </location>
</feature>